<feature type="compositionally biased region" description="Basic and acidic residues" evidence="1">
    <location>
        <begin position="77"/>
        <end position="89"/>
    </location>
</feature>
<evidence type="ECO:0000313" key="2">
    <source>
        <dbReference type="EMBL" id="KAH0566284.1"/>
    </source>
</evidence>
<proteinExistence type="predicted"/>
<sequence>MAVDGVQPSTYKVRMAISQDGRDRALQWALANEGGAVVRVDNRIIDHTHAVLDVYAGVKQAGTVRRVSGSASHQRARLNDSKGTLESKSRSSNSWLVRLKDGEEAKRFVRAWNRRPFPLSDGGSASDEPPSMVKAEVVW</sequence>
<comment type="caution">
    <text evidence="2">The sequence shown here is derived from an EMBL/GenBank/DDBJ whole genome shotgun (WGS) entry which is preliminary data.</text>
</comment>
<evidence type="ECO:0000313" key="3">
    <source>
        <dbReference type="Proteomes" id="UP000750711"/>
    </source>
</evidence>
<reference evidence="2" key="1">
    <citation type="submission" date="2021-03" db="EMBL/GenBank/DDBJ databases">
        <title>Comparative genomics and phylogenomic investigation of the class Geoglossomycetes provide insights into ecological specialization and systematics.</title>
        <authorList>
            <person name="Melie T."/>
            <person name="Pirro S."/>
            <person name="Miller A.N."/>
            <person name="Quandt A."/>
        </authorList>
    </citation>
    <scope>NUCLEOTIDE SEQUENCE</scope>
    <source>
        <strain evidence="2">CAQ_001_2017</strain>
    </source>
</reference>
<name>A0A9P8LJ65_9PEZI</name>
<dbReference type="EMBL" id="JAGHQM010000018">
    <property type="protein sequence ID" value="KAH0566284.1"/>
    <property type="molecule type" value="Genomic_DNA"/>
</dbReference>
<accession>A0A9P8LJ65</accession>
<keyword evidence="3" id="KW-1185">Reference proteome</keyword>
<dbReference type="AlphaFoldDB" id="A0A9P8LJ65"/>
<gene>
    <name evidence="2" type="ORF">GP486_000309</name>
</gene>
<feature type="region of interest" description="Disordered" evidence="1">
    <location>
        <begin position="65"/>
        <end position="91"/>
    </location>
</feature>
<evidence type="ECO:0000256" key="1">
    <source>
        <dbReference type="SAM" id="MobiDB-lite"/>
    </source>
</evidence>
<feature type="region of interest" description="Disordered" evidence="1">
    <location>
        <begin position="115"/>
        <end position="139"/>
    </location>
</feature>
<dbReference type="Proteomes" id="UP000750711">
    <property type="component" value="Unassembled WGS sequence"/>
</dbReference>
<protein>
    <submittedName>
        <fullName evidence="2">Uncharacterized protein</fullName>
    </submittedName>
</protein>
<organism evidence="2 3">
    <name type="scientific">Trichoglossum hirsutum</name>
    <dbReference type="NCBI Taxonomy" id="265104"/>
    <lineage>
        <taxon>Eukaryota</taxon>
        <taxon>Fungi</taxon>
        <taxon>Dikarya</taxon>
        <taxon>Ascomycota</taxon>
        <taxon>Pezizomycotina</taxon>
        <taxon>Geoglossomycetes</taxon>
        <taxon>Geoglossales</taxon>
        <taxon>Geoglossaceae</taxon>
        <taxon>Trichoglossum</taxon>
    </lineage>
</organism>